<dbReference type="EMBL" id="PKGU01000003">
    <property type="protein sequence ID" value="PKZ14906.1"/>
    <property type="molecule type" value="Genomic_DNA"/>
</dbReference>
<dbReference type="Proteomes" id="UP000242263">
    <property type="component" value="Unassembled WGS sequence"/>
</dbReference>
<dbReference type="AlphaFoldDB" id="A0A2I1M446"/>
<accession>A0A2I1M446</accession>
<evidence type="ECO:0000313" key="1">
    <source>
        <dbReference type="EMBL" id="PKZ14906.1"/>
    </source>
</evidence>
<name>A0A2I1M446_9BIFI</name>
<proteinExistence type="predicted"/>
<organism evidence="1 2">
    <name type="scientific">Alloscardovia omnicolens</name>
    <dbReference type="NCBI Taxonomy" id="419015"/>
    <lineage>
        <taxon>Bacteria</taxon>
        <taxon>Bacillati</taxon>
        <taxon>Actinomycetota</taxon>
        <taxon>Actinomycetes</taxon>
        <taxon>Bifidobacteriales</taxon>
        <taxon>Bifidobacteriaceae</taxon>
        <taxon>Alloscardovia</taxon>
    </lineage>
</organism>
<reference evidence="1 2" key="1">
    <citation type="submission" date="2017-12" db="EMBL/GenBank/DDBJ databases">
        <title>Phylogenetic diversity of female urinary microbiome.</title>
        <authorList>
            <person name="Thomas-White K."/>
            <person name="Wolfe A.J."/>
        </authorList>
    </citation>
    <scope>NUCLEOTIDE SEQUENCE [LARGE SCALE GENOMIC DNA]</scope>
    <source>
        <strain evidence="1 2">UMB0064</strain>
    </source>
</reference>
<protein>
    <submittedName>
        <fullName evidence="1">Uncharacterized protein</fullName>
    </submittedName>
</protein>
<gene>
    <name evidence="1" type="ORF">CYJ32_05200</name>
</gene>
<evidence type="ECO:0000313" key="2">
    <source>
        <dbReference type="Proteomes" id="UP000242263"/>
    </source>
</evidence>
<sequence length="101" mass="11424">MIFPAGEYEYTSTFGDVPQKATIKVDGSTLTVTHSDFGYSEWAEGKTYTLTENLQASTSQRRVYQLTGDTENMFSSTISYFPQDKSFIKSIDGYGVYRLKQ</sequence>
<comment type="caution">
    <text evidence="1">The sequence shown here is derived from an EMBL/GenBank/DDBJ whole genome shotgun (WGS) entry which is preliminary data.</text>
</comment>